<dbReference type="Proteomes" id="UP000178851">
    <property type="component" value="Unassembled WGS sequence"/>
</dbReference>
<dbReference type="AlphaFoldDB" id="A0A1F7YFT9"/>
<dbReference type="CDD" id="cd00077">
    <property type="entry name" value="HDc"/>
    <property type="match status" value="1"/>
</dbReference>
<organism evidence="2 3">
    <name type="scientific">Candidatus Woesebacteria bacterium RIFCSPHIGHO2_01_FULL_39_28</name>
    <dbReference type="NCBI Taxonomy" id="1802496"/>
    <lineage>
        <taxon>Bacteria</taxon>
        <taxon>Candidatus Woeseibacteriota</taxon>
    </lineage>
</organism>
<dbReference type="InterPro" id="IPR006674">
    <property type="entry name" value="HD_domain"/>
</dbReference>
<comment type="caution">
    <text evidence="2">The sequence shown here is derived from an EMBL/GenBank/DDBJ whole genome shotgun (WGS) entry which is preliminary data.</text>
</comment>
<protein>
    <recommendedName>
        <fullName evidence="1">HD domain-containing protein</fullName>
    </recommendedName>
</protein>
<evidence type="ECO:0000313" key="3">
    <source>
        <dbReference type="Proteomes" id="UP000178851"/>
    </source>
</evidence>
<dbReference type="Pfam" id="PF01966">
    <property type="entry name" value="HD"/>
    <property type="match status" value="1"/>
</dbReference>
<accession>A0A1F7YFT9</accession>
<proteinExistence type="predicted"/>
<name>A0A1F7YFT9_9BACT</name>
<dbReference type="EMBL" id="MGGI01000020">
    <property type="protein sequence ID" value="OGM25749.1"/>
    <property type="molecule type" value="Genomic_DNA"/>
</dbReference>
<gene>
    <name evidence="2" type="ORF">A2627_01605</name>
</gene>
<reference evidence="2 3" key="1">
    <citation type="journal article" date="2016" name="Nat. Commun.">
        <title>Thousands of microbial genomes shed light on interconnected biogeochemical processes in an aquifer system.</title>
        <authorList>
            <person name="Anantharaman K."/>
            <person name="Brown C.T."/>
            <person name="Hug L.A."/>
            <person name="Sharon I."/>
            <person name="Castelle C.J."/>
            <person name="Probst A.J."/>
            <person name="Thomas B.C."/>
            <person name="Singh A."/>
            <person name="Wilkins M.J."/>
            <person name="Karaoz U."/>
            <person name="Brodie E.L."/>
            <person name="Williams K.H."/>
            <person name="Hubbard S.S."/>
            <person name="Banfield J.F."/>
        </authorList>
    </citation>
    <scope>NUCLEOTIDE SEQUENCE [LARGE SCALE GENOMIC DNA]</scope>
</reference>
<dbReference type="SUPFAM" id="SSF109604">
    <property type="entry name" value="HD-domain/PDEase-like"/>
    <property type="match status" value="1"/>
</dbReference>
<evidence type="ECO:0000259" key="1">
    <source>
        <dbReference type="Pfam" id="PF01966"/>
    </source>
</evidence>
<dbReference type="Gene3D" id="1.10.3210.10">
    <property type="entry name" value="Hypothetical protein af1432"/>
    <property type="match status" value="1"/>
</dbReference>
<sequence length="212" mass="24450">MKIKEIYSKFGITPNLAEHMITVACVGLFIKDHWKGPEIDWKKVKKTALLHDLGNIVRFDFDKYPQFLGPEISRIDYWKEVQAETIAKYGNDDHDATEKMLQELNVSKDIANVILEKSFGNSVQVAKGDNWYAKILSYCDNRVMPKGVVTLEERILDTKERAPKYANRPDFEELCDSSREVEKQIQENLNNPVDQINKNSVKVDNSLLETEI</sequence>
<dbReference type="InterPro" id="IPR003607">
    <property type="entry name" value="HD/PDEase_dom"/>
</dbReference>
<feature type="domain" description="HD" evidence="1">
    <location>
        <begin position="17"/>
        <end position="140"/>
    </location>
</feature>
<evidence type="ECO:0000313" key="2">
    <source>
        <dbReference type="EMBL" id="OGM25749.1"/>
    </source>
</evidence>